<dbReference type="EMBL" id="JAULSO010000001">
    <property type="protein sequence ID" value="KAK3692105.1"/>
    <property type="molecule type" value="Genomic_DNA"/>
</dbReference>
<gene>
    <name evidence="3" type="ORF">B0T22DRAFT_435429</name>
</gene>
<dbReference type="PANTHER" id="PTHR36681:SF3">
    <property type="entry name" value="NUCLEAR GTPASE, GERMINAL CENTER-ASSOCIATED, TANDEM DUPLICATE 3"/>
    <property type="match status" value="1"/>
</dbReference>
<dbReference type="AlphaFoldDB" id="A0AAE0XEW5"/>
<comment type="caution">
    <text evidence="3">The sequence shown here is derived from an EMBL/GenBank/DDBJ whole genome shotgun (WGS) entry which is preliminary data.</text>
</comment>
<accession>A0AAE0XEW5</accession>
<protein>
    <recommendedName>
        <fullName evidence="2">DUF7605 domain-containing protein</fullName>
    </recommendedName>
</protein>
<evidence type="ECO:0000313" key="4">
    <source>
        <dbReference type="Proteomes" id="UP001270362"/>
    </source>
</evidence>
<dbReference type="PANTHER" id="PTHR36681">
    <property type="entry name" value="NUCLEAR GTPASE, GERMINAL CENTER-ASSOCIATED, TANDEM DUPLICATE 3"/>
    <property type="match status" value="1"/>
</dbReference>
<feature type="region of interest" description="Disordered" evidence="1">
    <location>
        <begin position="963"/>
        <end position="1001"/>
    </location>
</feature>
<name>A0AAE0XEW5_9PEZI</name>
<keyword evidence="4" id="KW-1185">Reference proteome</keyword>
<reference evidence="3" key="2">
    <citation type="submission" date="2023-06" db="EMBL/GenBank/DDBJ databases">
        <authorList>
            <consortium name="Lawrence Berkeley National Laboratory"/>
            <person name="Haridas S."/>
            <person name="Hensen N."/>
            <person name="Bonometti L."/>
            <person name="Westerberg I."/>
            <person name="Brannstrom I.O."/>
            <person name="Guillou S."/>
            <person name="Cros-Aarteil S."/>
            <person name="Calhoun S."/>
            <person name="Kuo A."/>
            <person name="Mondo S."/>
            <person name="Pangilinan J."/>
            <person name="Riley R."/>
            <person name="Labutti K."/>
            <person name="Andreopoulos B."/>
            <person name="Lipzen A."/>
            <person name="Chen C."/>
            <person name="Yanf M."/>
            <person name="Daum C."/>
            <person name="Ng V."/>
            <person name="Clum A."/>
            <person name="Steindorff A."/>
            <person name="Ohm R."/>
            <person name="Martin F."/>
            <person name="Silar P."/>
            <person name="Natvig D."/>
            <person name="Lalanne C."/>
            <person name="Gautier V."/>
            <person name="Ament-Velasquez S.L."/>
            <person name="Kruys A."/>
            <person name="Hutchinson M.I."/>
            <person name="Powell A.J."/>
            <person name="Barry K."/>
            <person name="Miller A.N."/>
            <person name="Grigoriev I.V."/>
            <person name="Debuchy R."/>
            <person name="Gladieux P."/>
            <person name="Thoren M.H."/>
            <person name="Johannesson H."/>
        </authorList>
    </citation>
    <scope>NUCLEOTIDE SEQUENCE</scope>
    <source>
        <strain evidence="3">CBS 314.62</strain>
    </source>
</reference>
<sequence>MTEPRHSSISPANLAGRHQLPLQKGAPTPNPLPTRTHTPQQTAAVASGHDLMKLDFLQRLKKESSSDKLEAGTEAGLQILEDIKTALVDAKEIAEVAGWIQRIDDLEAKACNRRTVVALWAARGPAKCLVPTSGMRACTAVITEIQYNESRAENEKYRAEFYFIGAEDWKKELRILFDDVLSSDGHLGADILNSDTDIGVAYSKIRAVYPNIARDDLLKGQFTTQDLVEDPSVSDILGCVQLISARTAQDFSEQLQKFIDLKEKTRGRTKEPETMEYWPLIKVVRVFVRSPVLESGLVLVDLPRIHDSNAARSAVASKYIEIFSGLWVIAPITRAVDDKTAQNLLGGSFRRQLQFDGMYSSVTVICSKTDDLSATEALKALPEDAKAHELDQRQQLVEAELARSQEELNLTRAGNSEKIEIASPGSQKRKPRVAALESRKRNQMILLSDTEDTNSASDDDEWTEEYEPKMNVLTLAAAVQRIAEPKAQQEAFRDEKERKIKNTKSDMREIKSQVANACIRSRNEYSRPAIQQQFADGIRELDKDAAAQQDEENFDPAYEARDYQKVAAQLPVFCVSSRGFQKLSVRLDKDKPYEGFRSLEDTEIPSLQRHAMNISRSMRAVTCRKFLSDLSHTLTYMMMQVVVADKPLKLVDEIKERELKFIEGAVAKLQKRIIERFDTARHIAANDVLNAVRPWGRPREEGGLGFRTYRATCILEGVFKGSAGPRDFNEEIVDLLKKPLARDWGSVFTQRIPRRLDAMSGDYAKLLNDFQLQMADLPVLVGSLYYGLVSQQAKDLEETLRETKEVKSLLNHGQKEASRLIKPAIEKAMSDAYFNCGQESGTGCFKRIKDHMSSHVNAVRRRMFRKATSDVQKHLDQMLVGLRSSVEVDVARIVGLVEEDYKSLVAGKDIFKAFSAAREGVRDLLFEADKRFKRVVETHDEDTKVAYQATVMNVGGADSAKISAASATHAHPVHTGMGGRERLPTPPARGFKMSATPSPSG</sequence>
<reference evidence="3" key="1">
    <citation type="journal article" date="2023" name="Mol. Phylogenet. Evol.">
        <title>Genome-scale phylogeny and comparative genomics of the fungal order Sordariales.</title>
        <authorList>
            <person name="Hensen N."/>
            <person name="Bonometti L."/>
            <person name="Westerberg I."/>
            <person name="Brannstrom I.O."/>
            <person name="Guillou S."/>
            <person name="Cros-Aarteil S."/>
            <person name="Calhoun S."/>
            <person name="Haridas S."/>
            <person name="Kuo A."/>
            <person name="Mondo S."/>
            <person name="Pangilinan J."/>
            <person name="Riley R."/>
            <person name="LaButti K."/>
            <person name="Andreopoulos B."/>
            <person name="Lipzen A."/>
            <person name="Chen C."/>
            <person name="Yan M."/>
            <person name="Daum C."/>
            <person name="Ng V."/>
            <person name="Clum A."/>
            <person name="Steindorff A."/>
            <person name="Ohm R.A."/>
            <person name="Martin F."/>
            <person name="Silar P."/>
            <person name="Natvig D.O."/>
            <person name="Lalanne C."/>
            <person name="Gautier V."/>
            <person name="Ament-Velasquez S.L."/>
            <person name="Kruys A."/>
            <person name="Hutchinson M.I."/>
            <person name="Powell A.J."/>
            <person name="Barry K."/>
            <person name="Miller A.N."/>
            <person name="Grigoriev I.V."/>
            <person name="Debuchy R."/>
            <person name="Gladieux P."/>
            <person name="Hiltunen Thoren M."/>
            <person name="Johannesson H."/>
        </authorList>
    </citation>
    <scope>NUCLEOTIDE SEQUENCE</scope>
    <source>
        <strain evidence="3">CBS 314.62</strain>
    </source>
</reference>
<proteinExistence type="predicted"/>
<dbReference type="Proteomes" id="UP001270362">
    <property type="component" value="Unassembled WGS sequence"/>
</dbReference>
<dbReference type="Pfam" id="PF24564">
    <property type="entry name" value="DUF7605"/>
    <property type="match status" value="1"/>
</dbReference>
<evidence type="ECO:0000256" key="1">
    <source>
        <dbReference type="SAM" id="MobiDB-lite"/>
    </source>
</evidence>
<evidence type="ECO:0000313" key="3">
    <source>
        <dbReference type="EMBL" id="KAK3692105.1"/>
    </source>
</evidence>
<feature type="region of interest" description="Disordered" evidence="1">
    <location>
        <begin position="1"/>
        <end position="40"/>
    </location>
</feature>
<feature type="domain" description="DUF7605" evidence="2">
    <location>
        <begin position="706"/>
        <end position="857"/>
    </location>
</feature>
<dbReference type="InterPro" id="IPR056024">
    <property type="entry name" value="DUF7605"/>
</dbReference>
<evidence type="ECO:0000259" key="2">
    <source>
        <dbReference type="Pfam" id="PF24564"/>
    </source>
</evidence>
<organism evidence="3 4">
    <name type="scientific">Podospora appendiculata</name>
    <dbReference type="NCBI Taxonomy" id="314037"/>
    <lineage>
        <taxon>Eukaryota</taxon>
        <taxon>Fungi</taxon>
        <taxon>Dikarya</taxon>
        <taxon>Ascomycota</taxon>
        <taxon>Pezizomycotina</taxon>
        <taxon>Sordariomycetes</taxon>
        <taxon>Sordariomycetidae</taxon>
        <taxon>Sordariales</taxon>
        <taxon>Podosporaceae</taxon>
        <taxon>Podospora</taxon>
    </lineage>
</organism>
<feature type="region of interest" description="Disordered" evidence="1">
    <location>
        <begin position="416"/>
        <end position="441"/>
    </location>
</feature>